<dbReference type="RefSeq" id="WP_244957443.1">
    <property type="nucleotide sequence ID" value="NZ_JACICA010000005.1"/>
</dbReference>
<protein>
    <recommendedName>
        <fullName evidence="3">DUF5683 domain-containing protein</fullName>
    </recommendedName>
</protein>
<accession>A0A7W5Y1K9</accession>
<keyword evidence="2" id="KW-0732">Signal</keyword>
<dbReference type="AlphaFoldDB" id="A0A7W5Y1K9"/>
<reference evidence="4 5" key="1">
    <citation type="submission" date="2020-08" db="EMBL/GenBank/DDBJ databases">
        <title>Genomic Encyclopedia of Type Strains, Phase IV (KMG-IV): sequencing the most valuable type-strain genomes for metagenomic binning, comparative biology and taxonomic classification.</title>
        <authorList>
            <person name="Goeker M."/>
        </authorList>
    </citation>
    <scope>NUCLEOTIDE SEQUENCE [LARGE SCALE GENOMIC DNA]</scope>
    <source>
        <strain evidence="4 5">DSM 22548</strain>
    </source>
</reference>
<feature type="transmembrane region" description="Helical" evidence="1">
    <location>
        <begin position="131"/>
        <end position="150"/>
    </location>
</feature>
<feature type="chain" id="PRO_5031138317" description="DUF5683 domain-containing protein" evidence="2">
    <location>
        <begin position="28"/>
        <end position="269"/>
    </location>
</feature>
<feature type="signal peptide" evidence="2">
    <location>
        <begin position="1"/>
        <end position="27"/>
    </location>
</feature>
<keyword evidence="1" id="KW-0812">Transmembrane</keyword>
<comment type="caution">
    <text evidence="4">The sequence shown here is derived from an EMBL/GenBank/DDBJ whole genome shotgun (WGS) entry which is preliminary data.</text>
</comment>
<dbReference type="Proteomes" id="UP000541425">
    <property type="component" value="Unassembled WGS sequence"/>
</dbReference>
<evidence type="ECO:0000313" key="5">
    <source>
        <dbReference type="Proteomes" id="UP000541425"/>
    </source>
</evidence>
<evidence type="ECO:0000256" key="2">
    <source>
        <dbReference type="SAM" id="SignalP"/>
    </source>
</evidence>
<sequence length="269" mass="30744">MTKTLSQYILIILVAAFLAPARGAAQARLIVDDSTKVSSVKPISKKVKKQKKAIEAEMLKGETIEMLTDTIKRIQEAKLQTDTARLRMMAESVTKENLKKATRTAFVPDPKRALWLALVCPGAGQIYNRKYWKLPIFYGGFLGCTYALMWNQQMYRDYSQAYLDIMDNDPNTKSYLNMLPPNYDITGREERFKTIFKNRKNRYRRYRDMSAFAFVGVYVLSVIDAYVDAQLSVFDISPDLSMQLQPAVIQQSTPLSRQTAYGIGCSFNF</sequence>
<keyword evidence="1" id="KW-0472">Membrane</keyword>
<evidence type="ECO:0000259" key="3">
    <source>
        <dbReference type="Pfam" id="PF18935"/>
    </source>
</evidence>
<proteinExistence type="predicted"/>
<dbReference type="EMBL" id="JACICA010000005">
    <property type="protein sequence ID" value="MBB3702760.1"/>
    <property type="molecule type" value="Genomic_DNA"/>
</dbReference>
<feature type="transmembrane region" description="Helical" evidence="1">
    <location>
        <begin position="209"/>
        <end position="227"/>
    </location>
</feature>
<dbReference type="Pfam" id="PF18935">
    <property type="entry name" value="DUF5683"/>
    <property type="match status" value="1"/>
</dbReference>
<dbReference type="InterPro" id="IPR043738">
    <property type="entry name" value="DUF5683"/>
</dbReference>
<gene>
    <name evidence="4" type="ORF">FHS60_001229</name>
</gene>
<evidence type="ECO:0000256" key="1">
    <source>
        <dbReference type="SAM" id="Phobius"/>
    </source>
</evidence>
<organism evidence="4 5">
    <name type="scientific">Alloprevotella rava</name>
    <dbReference type="NCBI Taxonomy" id="671218"/>
    <lineage>
        <taxon>Bacteria</taxon>
        <taxon>Pseudomonadati</taxon>
        <taxon>Bacteroidota</taxon>
        <taxon>Bacteroidia</taxon>
        <taxon>Bacteroidales</taxon>
        <taxon>Prevotellaceae</taxon>
        <taxon>Alloprevotella</taxon>
    </lineage>
</organism>
<feature type="domain" description="DUF5683" evidence="3">
    <location>
        <begin position="108"/>
        <end position="269"/>
    </location>
</feature>
<evidence type="ECO:0000313" key="4">
    <source>
        <dbReference type="EMBL" id="MBB3702760.1"/>
    </source>
</evidence>
<name>A0A7W5Y1K9_9BACT</name>
<keyword evidence="1" id="KW-1133">Transmembrane helix</keyword>